<comment type="similarity">
    <text evidence="2 7">Belongs to the methyltransferase superfamily. L-isoaspartyl/D-aspartyl protein methyltransferase family.</text>
</comment>
<evidence type="ECO:0000313" key="8">
    <source>
        <dbReference type="EMBL" id="GAA0715032.1"/>
    </source>
</evidence>
<sequence length="225" mass="24955">MSLFSRRDPATRGLGMTSQRARDRLIERLAAEGIRDRRVLEVMRQLPRHLFIDEALASRAYEDTALPIGQGQTISQPWVVARMTEALIEQRLPRRVLEVGTGSGYQCAVLAQLVEQVYTVERIDELLRNARRRFRKLGLANIRSRHDDGRLGWPDEAPFDAIIVTAAGAELEHALLDQLAEDGCLVAPVGPAGRQTLLRVRAGADGWLRESLGAVSFVPLLGGTE</sequence>
<dbReference type="Gene3D" id="3.40.50.150">
    <property type="entry name" value="Vaccinia Virus protein VP39"/>
    <property type="match status" value="1"/>
</dbReference>
<keyword evidence="3 7" id="KW-0963">Cytoplasm</keyword>
<gene>
    <name evidence="7" type="primary">pcm</name>
    <name evidence="8" type="ORF">GCM10009105_20100</name>
</gene>
<organism evidence="8 9">
    <name type="scientific">Dokdonella soli</name>
    <dbReference type="NCBI Taxonomy" id="529810"/>
    <lineage>
        <taxon>Bacteria</taxon>
        <taxon>Pseudomonadati</taxon>
        <taxon>Pseudomonadota</taxon>
        <taxon>Gammaproteobacteria</taxon>
        <taxon>Lysobacterales</taxon>
        <taxon>Rhodanobacteraceae</taxon>
        <taxon>Dokdonella</taxon>
    </lineage>
</organism>
<keyword evidence="9" id="KW-1185">Reference proteome</keyword>
<dbReference type="RefSeq" id="WP_343790404.1">
    <property type="nucleotide sequence ID" value="NZ_BAAAEU010000008.1"/>
</dbReference>
<dbReference type="CDD" id="cd02440">
    <property type="entry name" value="AdoMet_MTases"/>
    <property type="match status" value="1"/>
</dbReference>
<dbReference type="InterPro" id="IPR000682">
    <property type="entry name" value="PCMT"/>
</dbReference>
<keyword evidence="4 7" id="KW-0489">Methyltransferase</keyword>
<comment type="subcellular location">
    <subcellularLocation>
        <location evidence="1 7">Cytoplasm</location>
    </subcellularLocation>
</comment>
<dbReference type="NCBIfam" id="NF001453">
    <property type="entry name" value="PRK00312.1"/>
    <property type="match status" value="1"/>
</dbReference>
<dbReference type="SUPFAM" id="SSF53335">
    <property type="entry name" value="S-adenosyl-L-methionine-dependent methyltransferases"/>
    <property type="match status" value="1"/>
</dbReference>
<keyword evidence="5 7" id="KW-0808">Transferase</keyword>
<comment type="function">
    <text evidence="7">Catalyzes the methyl esterification of L-isoaspartyl residues in peptides and proteins that result from spontaneous decomposition of normal L-aspartyl and L-asparaginyl residues. It plays a role in the repair and/or degradation of damaged proteins.</text>
</comment>
<reference evidence="9" key="1">
    <citation type="journal article" date="2019" name="Int. J. Syst. Evol. Microbiol.">
        <title>The Global Catalogue of Microorganisms (GCM) 10K type strain sequencing project: providing services to taxonomists for standard genome sequencing and annotation.</title>
        <authorList>
            <consortium name="The Broad Institute Genomics Platform"/>
            <consortium name="The Broad Institute Genome Sequencing Center for Infectious Disease"/>
            <person name="Wu L."/>
            <person name="Ma J."/>
        </authorList>
    </citation>
    <scope>NUCLEOTIDE SEQUENCE [LARGE SCALE GENOMIC DNA]</scope>
    <source>
        <strain evidence="9">JCM 15421</strain>
    </source>
</reference>
<evidence type="ECO:0000256" key="4">
    <source>
        <dbReference type="ARBA" id="ARBA00022603"/>
    </source>
</evidence>
<evidence type="ECO:0000256" key="2">
    <source>
        <dbReference type="ARBA" id="ARBA00005369"/>
    </source>
</evidence>
<name>A0ABP3TPU1_9GAMM</name>
<dbReference type="Proteomes" id="UP001501523">
    <property type="component" value="Unassembled WGS sequence"/>
</dbReference>
<dbReference type="Pfam" id="PF01135">
    <property type="entry name" value="PCMT"/>
    <property type="match status" value="1"/>
</dbReference>
<dbReference type="EC" id="2.1.1.77" evidence="7"/>
<evidence type="ECO:0000256" key="3">
    <source>
        <dbReference type="ARBA" id="ARBA00022490"/>
    </source>
</evidence>
<dbReference type="InterPro" id="IPR029063">
    <property type="entry name" value="SAM-dependent_MTases_sf"/>
</dbReference>
<accession>A0ABP3TPU1</accession>
<dbReference type="PROSITE" id="PS01279">
    <property type="entry name" value="PCMT"/>
    <property type="match status" value="1"/>
</dbReference>
<protein>
    <recommendedName>
        <fullName evidence="7">Protein-L-isoaspartate O-methyltransferase</fullName>
        <ecNumber evidence="7">2.1.1.77</ecNumber>
    </recommendedName>
    <alternativeName>
        <fullName evidence="7">L-isoaspartyl protein carboxyl methyltransferase</fullName>
    </alternativeName>
    <alternativeName>
        <fullName evidence="7">Protein L-isoaspartyl methyltransferase</fullName>
    </alternativeName>
    <alternativeName>
        <fullName evidence="7">Protein-beta-aspartate methyltransferase</fullName>
        <shortName evidence="7">PIMT</shortName>
    </alternativeName>
</protein>
<dbReference type="HAMAP" id="MF_00090">
    <property type="entry name" value="PIMT"/>
    <property type="match status" value="1"/>
</dbReference>
<comment type="caution">
    <text evidence="8">The sequence shown here is derived from an EMBL/GenBank/DDBJ whole genome shotgun (WGS) entry which is preliminary data.</text>
</comment>
<proteinExistence type="inferred from homology"/>
<evidence type="ECO:0000256" key="1">
    <source>
        <dbReference type="ARBA" id="ARBA00004496"/>
    </source>
</evidence>
<comment type="catalytic activity">
    <reaction evidence="7">
        <text>[protein]-L-isoaspartate + S-adenosyl-L-methionine = [protein]-L-isoaspartate alpha-methyl ester + S-adenosyl-L-homocysteine</text>
        <dbReference type="Rhea" id="RHEA:12705"/>
        <dbReference type="Rhea" id="RHEA-COMP:12143"/>
        <dbReference type="Rhea" id="RHEA-COMP:12144"/>
        <dbReference type="ChEBI" id="CHEBI:57856"/>
        <dbReference type="ChEBI" id="CHEBI:59789"/>
        <dbReference type="ChEBI" id="CHEBI:90596"/>
        <dbReference type="ChEBI" id="CHEBI:90598"/>
        <dbReference type="EC" id="2.1.1.77"/>
    </reaction>
</comment>
<dbReference type="PANTHER" id="PTHR11579">
    <property type="entry name" value="PROTEIN-L-ISOASPARTATE O-METHYLTRANSFERASE"/>
    <property type="match status" value="1"/>
</dbReference>
<evidence type="ECO:0000256" key="5">
    <source>
        <dbReference type="ARBA" id="ARBA00022679"/>
    </source>
</evidence>
<feature type="active site" evidence="7">
    <location>
        <position position="75"/>
    </location>
</feature>
<dbReference type="PANTHER" id="PTHR11579:SF0">
    <property type="entry name" value="PROTEIN-L-ISOASPARTATE(D-ASPARTATE) O-METHYLTRANSFERASE"/>
    <property type="match status" value="1"/>
</dbReference>
<keyword evidence="6 7" id="KW-0949">S-adenosyl-L-methionine</keyword>
<dbReference type="EMBL" id="BAAAEU010000008">
    <property type="protein sequence ID" value="GAA0715032.1"/>
    <property type="molecule type" value="Genomic_DNA"/>
</dbReference>
<evidence type="ECO:0000313" key="9">
    <source>
        <dbReference type="Proteomes" id="UP001501523"/>
    </source>
</evidence>
<evidence type="ECO:0000256" key="6">
    <source>
        <dbReference type="ARBA" id="ARBA00022691"/>
    </source>
</evidence>
<dbReference type="NCBIfam" id="TIGR00080">
    <property type="entry name" value="pimt"/>
    <property type="match status" value="1"/>
</dbReference>
<evidence type="ECO:0000256" key="7">
    <source>
        <dbReference type="HAMAP-Rule" id="MF_00090"/>
    </source>
</evidence>